<dbReference type="SUPFAM" id="SSF52833">
    <property type="entry name" value="Thioredoxin-like"/>
    <property type="match status" value="1"/>
</dbReference>
<dbReference type="InterPro" id="IPR042128">
    <property type="entry name" value="NuoE_dom"/>
</dbReference>
<dbReference type="CDD" id="cd03064">
    <property type="entry name" value="TRX_Fd_NuoE"/>
    <property type="match status" value="1"/>
</dbReference>
<evidence type="ECO:0000256" key="8">
    <source>
        <dbReference type="ARBA" id="ARBA00034078"/>
    </source>
</evidence>
<comment type="similarity">
    <text evidence="1">Belongs to the complex I 24 kDa subunit family.</text>
</comment>
<dbReference type="FunFam" id="1.10.10.1590:FF:000001">
    <property type="entry name" value="NADH-quinone oxidoreductase subunit E"/>
    <property type="match status" value="1"/>
</dbReference>
<keyword evidence="3 9" id="KW-0479">Metal-binding</keyword>
<dbReference type="GO" id="GO:0098796">
    <property type="term" value="C:membrane protein complex"/>
    <property type="evidence" value="ECO:0007669"/>
    <property type="project" value="UniProtKB-ARBA"/>
</dbReference>
<keyword evidence="6 9" id="KW-0411">Iron-sulfur</keyword>
<reference evidence="10" key="1">
    <citation type="submission" date="2021-01" db="EMBL/GenBank/DDBJ databases">
        <authorList>
            <person name="Corre E."/>
            <person name="Pelletier E."/>
            <person name="Niang G."/>
            <person name="Scheremetjew M."/>
            <person name="Finn R."/>
            <person name="Kale V."/>
            <person name="Holt S."/>
            <person name="Cochrane G."/>
            <person name="Meng A."/>
            <person name="Brown T."/>
            <person name="Cohen L."/>
        </authorList>
    </citation>
    <scope>NUCLEOTIDE SEQUENCE</scope>
    <source>
        <strain evidence="10">NY070348D</strain>
    </source>
</reference>
<accession>A0A7S2S7U1</accession>
<dbReference type="PROSITE" id="PS01099">
    <property type="entry name" value="COMPLEX1_24K"/>
    <property type="match status" value="1"/>
</dbReference>
<comment type="cofactor">
    <cofactor evidence="9">
        <name>[2Fe-2S] cluster</name>
        <dbReference type="ChEBI" id="CHEBI:190135"/>
    </cofactor>
    <text evidence="9">Binds 1 [2Fe-2S] cluster.</text>
</comment>
<evidence type="ECO:0000256" key="3">
    <source>
        <dbReference type="ARBA" id="ARBA00022723"/>
    </source>
</evidence>
<evidence type="ECO:0000256" key="5">
    <source>
        <dbReference type="ARBA" id="ARBA00023004"/>
    </source>
</evidence>
<dbReference type="NCBIfam" id="TIGR01958">
    <property type="entry name" value="nuoE_fam"/>
    <property type="match status" value="1"/>
</dbReference>
<evidence type="ECO:0000256" key="4">
    <source>
        <dbReference type="ARBA" id="ARBA00022967"/>
    </source>
</evidence>
<dbReference type="PANTHER" id="PTHR10371">
    <property type="entry name" value="NADH DEHYDROGENASE UBIQUINONE FLAVOPROTEIN 2, MITOCHONDRIAL"/>
    <property type="match status" value="1"/>
</dbReference>
<name>A0A7S2S7U1_9STRA</name>
<dbReference type="GO" id="GO:1902494">
    <property type="term" value="C:catalytic complex"/>
    <property type="evidence" value="ECO:0007669"/>
    <property type="project" value="UniProtKB-ARBA"/>
</dbReference>
<dbReference type="GO" id="GO:0005743">
    <property type="term" value="C:mitochondrial inner membrane"/>
    <property type="evidence" value="ECO:0007669"/>
    <property type="project" value="UniProtKB-ARBA"/>
</dbReference>
<dbReference type="AlphaFoldDB" id="A0A7S2S7U1"/>
<evidence type="ECO:0000256" key="7">
    <source>
        <dbReference type="ARBA" id="ARBA00023027"/>
    </source>
</evidence>
<gene>
    <name evidence="10" type="ORF">QSP1433_LOCUS11228</name>
</gene>
<dbReference type="EMBL" id="HBHK01017700">
    <property type="protein sequence ID" value="CAD9692120.1"/>
    <property type="molecule type" value="Transcribed_RNA"/>
</dbReference>
<dbReference type="GO" id="GO:0046872">
    <property type="term" value="F:metal ion binding"/>
    <property type="evidence" value="ECO:0007669"/>
    <property type="project" value="UniProtKB-KW"/>
</dbReference>
<evidence type="ECO:0000256" key="6">
    <source>
        <dbReference type="ARBA" id="ARBA00023014"/>
    </source>
</evidence>
<feature type="binding site" evidence="9">
    <location>
        <position position="135"/>
    </location>
    <ligand>
        <name>[2Fe-2S] cluster</name>
        <dbReference type="ChEBI" id="CHEBI:190135"/>
    </ligand>
</feature>
<keyword evidence="2 9" id="KW-0001">2Fe-2S</keyword>
<sequence>MLSSFVRGVRASVVRVGPASVAGRRCFSGGEFVNHRDVEGNKAGDCFEFTAENYERVATIMAKYPQNYKQSACMPLLDLAQRQNGNFLTLAAMDKVATILGCNPMRVYEVATFYTMYNKEKVGKYFIQLCGTTPCMACGAQDIKNTIMQHLGIEDGETTKDGYFTLREVECLGACVNAPMVQINDDFYEQLTPETTIQLLEACKKDQPPPMTIWGSLPMNGQLSCEGPQGQTTLKEKFQGIEKFMRKDLEKKVDPVTIKEHMFYN</sequence>
<evidence type="ECO:0000256" key="1">
    <source>
        <dbReference type="ARBA" id="ARBA00010643"/>
    </source>
</evidence>
<evidence type="ECO:0000313" key="10">
    <source>
        <dbReference type="EMBL" id="CAD9692120.1"/>
    </source>
</evidence>
<feature type="binding site" evidence="9">
    <location>
        <position position="175"/>
    </location>
    <ligand>
        <name>[2Fe-2S] cluster</name>
        <dbReference type="ChEBI" id="CHEBI:190135"/>
    </ligand>
</feature>
<dbReference type="InterPro" id="IPR036249">
    <property type="entry name" value="Thioredoxin-like_sf"/>
</dbReference>
<feature type="binding site" evidence="9">
    <location>
        <position position="130"/>
    </location>
    <ligand>
        <name>[2Fe-2S] cluster</name>
        <dbReference type="ChEBI" id="CHEBI:190135"/>
    </ligand>
</feature>
<dbReference type="GO" id="GO:0008137">
    <property type="term" value="F:NADH dehydrogenase (ubiquinone) activity"/>
    <property type="evidence" value="ECO:0007669"/>
    <property type="project" value="UniProtKB-ARBA"/>
</dbReference>
<comment type="cofactor">
    <cofactor evidence="8">
        <name>[2Fe-2S] cluster</name>
        <dbReference type="ChEBI" id="CHEBI:190135"/>
    </cofactor>
</comment>
<dbReference type="GO" id="GO:0051537">
    <property type="term" value="F:2 iron, 2 sulfur cluster binding"/>
    <property type="evidence" value="ECO:0007669"/>
    <property type="project" value="UniProtKB-KW"/>
</dbReference>
<protein>
    <submittedName>
        <fullName evidence="10">Uncharacterized protein</fullName>
    </submittedName>
</protein>
<dbReference type="Gene3D" id="1.10.10.1590">
    <property type="entry name" value="NADH-quinone oxidoreductase subunit E"/>
    <property type="match status" value="1"/>
</dbReference>
<evidence type="ECO:0000256" key="9">
    <source>
        <dbReference type="PIRSR" id="PIRSR000216-1"/>
    </source>
</evidence>
<dbReference type="Pfam" id="PF01257">
    <property type="entry name" value="2Fe-2S_thioredx"/>
    <property type="match status" value="1"/>
</dbReference>
<dbReference type="GO" id="GO:0003954">
    <property type="term" value="F:NADH dehydrogenase activity"/>
    <property type="evidence" value="ECO:0007669"/>
    <property type="project" value="TreeGrafter"/>
</dbReference>
<dbReference type="PANTHER" id="PTHR10371:SF3">
    <property type="entry name" value="NADH DEHYDROGENASE [UBIQUINONE] FLAVOPROTEIN 2, MITOCHONDRIAL"/>
    <property type="match status" value="1"/>
</dbReference>
<dbReference type="InterPro" id="IPR002023">
    <property type="entry name" value="NuoE-like"/>
</dbReference>
<keyword evidence="7" id="KW-0520">NAD</keyword>
<dbReference type="FunFam" id="3.40.30.10:FF:000022">
    <property type="entry name" value="NADH dehydrogenase flavoprotein 2, mitochondrial"/>
    <property type="match status" value="1"/>
</dbReference>
<proteinExistence type="inferred from homology"/>
<dbReference type="Gene3D" id="3.40.30.10">
    <property type="entry name" value="Glutaredoxin"/>
    <property type="match status" value="1"/>
</dbReference>
<dbReference type="GO" id="GO:0006120">
    <property type="term" value="P:mitochondrial electron transport, NADH to ubiquinone"/>
    <property type="evidence" value="ECO:0007669"/>
    <property type="project" value="UniProtKB-ARBA"/>
</dbReference>
<feature type="binding site" evidence="9">
    <location>
        <position position="171"/>
    </location>
    <ligand>
        <name>[2Fe-2S] cluster</name>
        <dbReference type="ChEBI" id="CHEBI:190135"/>
    </ligand>
</feature>
<keyword evidence="4" id="KW-1278">Translocase</keyword>
<dbReference type="PIRSF" id="PIRSF000216">
    <property type="entry name" value="NADH_DH_24kDa"/>
    <property type="match status" value="1"/>
</dbReference>
<dbReference type="InterPro" id="IPR041921">
    <property type="entry name" value="NuoE_N"/>
</dbReference>
<organism evidence="10">
    <name type="scientific">Mucochytrium quahogii</name>
    <dbReference type="NCBI Taxonomy" id="96639"/>
    <lineage>
        <taxon>Eukaryota</taxon>
        <taxon>Sar</taxon>
        <taxon>Stramenopiles</taxon>
        <taxon>Bigyra</taxon>
        <taxon>Labyrinthulomycetes</taxon>
        <taxon>Thraustochytrida</taxon>
        <taxon>Thraustochytriidae</taxon>
        <taxon>Mucochytrium</taxon>
    </lineage>
</organism>
<evidence type="ECO:0000256" key="2">
    <source>
        <dbReference type="ARBA" id="ARBA00022714"/>
    </source>
</evidence>
<keyword evidence="5 9" id="KW-0408">Iron</keyword>